<dbReference type="EMBL" id="UAUI01000001">
    <property type="protein sequence ID" value="SPZ34928.1"/>
    <property type="molecule type" value="Genomic_DNA"/>
</dbReference>
<evidence type="ECO:0000256" key="1">
    <source>
        <dbReference type="ARBA" id="ARBA00006484"/>
    </source>
</evidence>
<protein>
    <submittedName>
        <fullName evidence="4">Short chain dehydrogenase</fullName>
        <ecNumber evidence="4">1.1.1.-</ecNumber>
    </submittedName>
</protein>
<accession>A0AB38F5V4</accession>
<dbReference type="InterPro" id="IPR002347">
    <property type="entry name" value="SDR_fam"/>
</dbReference>
<dbReference type="Proteomes" id="UP000251211">
    <property type="component" value="Unassembled WGS sequence"/>
</dbReference>
<dbReference type="InterPro" id="IPR057326">
    <property type="entry name" value="KR_dom"/>
</dbReference>
<dbReference type="SUPFAM" id="SSF51735">
    <property type="entry name" value="NAD(P)-binding Rossmann-fold domains"/>
    <property type="match status" value="1"/>
</dbReference>
<dbReference type="SMART" id="SM00822">
    <property type="entry name" value="PKS_KR"/>
    <property type="match status" value="1"/>
</dbReference>
<comment type="caution">
    <text evidence="4">The sequence shown here is derived from an EMBL/GenBank/DDBJ whole genome shotgun (WGS) entry which is preliminary data.</text>
</comment>
<evidence type="ECO:0000256" key="2">
    <source>
        <dbReference type="ARBA" id="ARBA00023002"/>
    </source>
</evidence>
<dbReference type="PROSITE" id="PS00061">
    <property type="entry name" value="ADH_SHORT"/>
    <property type="match status" value="1"/>
</dbReference>
<dbReference type="InterPro" id="IPR051687">
    <property type="entry name" value="Peroxisomal_Beta-Oxidation"/>
</dbReference>
<comment type="similarity">
    <text evidence="1">Belongs to the short-chain dehydrogenases/reductases (SDR) family.</text>
</comment>
<gene>
    <name evidence="4" type="ORF">NCTC13229_00508</name>
</gene>
<dbReference type="GO" id="GO:0016491">
    <property type="term" value="F:oxidoreductase activity"/>
    <property type="evidence" value="ECO:0007669"/>
    <property type="project" value="UniProtKB-KW"/>
</dbReference>
<dbReference type="InterPro" id="IPR036291">
    <property type="entry name" value="NAD(P)-bd_dom_sf"/>
</dbReference>
<dbReference type="RefSeq" id="WP_112298404.1">
    <property type="nucleotide sequence ID" value="NZ_JBHXBJ010000191.1"/>
</dbReference>
<proteinExistence type="inferred from homology"/>
<dbReference type="PANTHER" id="PTHR45024">
    <property type="entry name" value="DEHYDROGENASES, SHORT CHAIN"/>
    <property type="match status" value="1"/>
</dbReference>
<dbReference type="Gene3D" id="3.40.50.720">
    <property type="entry name" value="NAD(P)-binding Rossmann-like Domain"/>
    <property type="match status" value="1"/>
</dbReference>
<feature type="domain" description="Ketoreductase" evidence="3">
    <location>
        <begin position="7"/>
        <end position="193"/>
    </location>
</feature>
<dbReference type="AlphaFoldDB" id="A0AB38F5V4"/>
<dbReference type="InterPro" id="IPR020904">
    <property type="entry name" value="Sc_DH/Rdtase_CS"/>
</dbReference>
<organism evidence="4 5">
    <name type="scientific">Rhodococcus wratislaviensis</name>
    <name type="common">Tsukamurella wratislaviensis</name>
    <dbReference type="NCBI Taxonomy" id="44752"/>
    <lineage>
        <taxon>Bacteria</taxon>
        <taxon>Bacillati</taxon>
        <taxon>Actinomycetota</taxon>
        <taxon>Actinomycetes</taxon>
        <taxon>Mycobacteriales</taxon>
        <taxon>Nocardiaceae</taxon>
        <taxon>Rhodococcus</taxon>
    </lineage>
</organism>
<sequence length="292" mass="29942">MKTLDGRVAVVTGAGGGLGREEALLLAAEGAGVVVNDIAGAQGVVDEIIAAGGKAVAVEGSVSDLAVGKAMVDAAVDSFGDLHIIVNNAGFIRDALLVNMTEQEFDSVIDVHLKGAFALTKAAATYWRGQTKAGQEADRSIVNTTSGAGLHGNAGQFNYSAAKAGTAMMVISAAIELKRFGVRANAIAPVAGTAPVLATPGLGEAIANAAAANGFDRFDPTNVAPLVGYLATADCPFTGQVFSVHGGHVGLYQGWHIAHELDRESRWTVGELATELAVWPTRVKVNRQKVAL</sequence>
<dbReference type="Pfam" id="PF00106">
    <property type="entry name" value="adh_short"/>
    <property type="match status" value="1"/>
</dbReference>
<name>A0AB38F5V4_RHOWR</name>
<dbReference type="PANTHER" id="PTHR45024:SF2">
    <property type="entry name" value="SCP2 DOMAIN-CONTAINING PROTEIN"/>
    <property type="match status" value="1"/>
</dbReference>
<evidence type="ECO:0000259" key="3">
    <source>
        <dbReference type="SMART" id="SM00822"/>
    </source>
</evidence>
<evidence type="ECO:0000313" key="5">
    <source>
        <dbReference type="Proteomes" id="UP000251211"/>
    </source>
</evidence>
<dbReference type="PRINTS" id="PR00081">
    <property type="entry name" value="GDHRDH"/>
</dbReference>
<keyword evidence="2 4" id="KW-0560">Oxidoreductase</keyword>
<evidence type="ECO:0000313" key="4">
    <source>
        <dbReference type="EMBL" id="SPZ34928.1"/>
    </source>
</evidence>
<dbReference type="EC" id="1.1.1.-" evidence="4"/>
<reference evidence="4 5" key="1">
    <citation type="submission" date="2018-06" db="EMBL/GenBank/DDBJ databases">
        <authorList>
            <consortium name="Pathogen Informatics"/>
            <person name="Doyle S."/>
        </authorList>
    </citation>
    <scope>NUCLEOTIDE SEQUENCE [LARGE SCALE GENOMIC DNA]</scope>
    <source>
        <strain evidence="4 5">NCTC13229</strain>
    </source>
</reference>